<gene>
    <name evidence="1" type="ORF">PoMZ_05054</name>
</gene>
<dbReference type="AlphaFoldDB" id="A0A4P7NBM5"/>
<organism evidence="1 2">
    <name type="scientific">Pyricularia oryzae</name>
    <name type="common">Rice blast fungus</name>
    <name type="synonym">Magnaporthe oryzae</name>
    <dbReference type="NCBI Taxonomy" id="318829"/>
    <lineage>
        <taxon>Eukaryota</taxon>
        <taxon>Fungi</taxon>
        <taxon>Dikarya</taxon>
        <taxon>Ascomycota</taxon>
        <taxon>Pezizomycotina</taxon>
        <taxon>Sordariomycetes</taxon>
        <taxon>Sordariomycetidae</taxon>
        <taxon>Magnaporthales</taxon>
        <taxon>Pyriculariaceae</taxon>
        <taxon>Pyricularia</taxon>
    </lineage>
</organism>
<proteinExistence type="predicted"/>
<evidence type="ECO:0000313" key="2">
    <source>
        <dbReference type="Proteomes" id="UP000294847"/>
    </source>
</evidence>
<dbReference type="EMBL" id="CP034206">
    <property type="protein sequence ID" value="QBZ60083.1"/>
    <property type="molecule type" value="Genomic_DNA"/>
</dbReference>
<feature type="non-terminal residue" evidence="1">
    <location>
        <position position="198"/>
    </location>
</feature>
<accession>A0A4P7NBM5</accession>
<evidence type="ECO:0000313" key="1">
    <source>
        <dbReference type="EMBL" id="QBZ60083.1"/>
    </source>
</evidence>
<name>A0A4P7NBM5_PYROR</name>
<sequence>MPTISFAPVYVLSANRKFRKAGDTPYISIYNLVPLILFHHGPPSTGCTKGANQGRAHVSYFPLPKTVFSNGPTTFYCRDPLEIAAPVQCFRSTRCEGVKGCLIDSKNRRVVFSLISLFFKPYCLIFRGRTFAFPVGKVFLCHAGSHREIGPYFVRLYADGAPNRRSDFSFTAISGKFVKGEICRLYMGVAREGVPYNN</sequence>
<protein>
    <submittedName>
        <fullName evidence="1">Uncharacterized protein</fullName>
    </submittedName>
</protein>
<reference evidence="1 2" key="1">
    <citation type="journal article" date="2019" name="Mol. Biol. Evol.">
        <title>Blast fungal genomes show frequent chromosomal changes, gene gains and losses, and effector gene turnover.</title>
        <authorList>
            <person name="Gomez Luciano L.B."/>
            <person name="Jason Tsai I."/>
            <person name="Chuma I."/>
            <person name="Tosa Y."/>
            <person name="Chen Y.H."/>
            <person name="Li J.Y."/>
            <person name="Li M.Y."/>
            <person name="Jade Lu M.Y."/>
            <person name="Nakayashiki H."/>
            <person name="Li W.H."/>
        </authorList>
    </citation>
    <scope>NUCLEOTIDE SEQUENCE [LARGE SCALE GENOMIC DNA]</scope>
    <source>
        <strain evidence="1">MZ5-1-6</strain>
    </source>
</reference>
<dbReference type="Proteomes" id="UP000294847">
    <property type="component" value="Chromosome 3"/>
</dbReference>